<dbReference type="GO" id="GO:0004520">
    <property type="term" value="F:DNA endonuclease activity"/>
    <property type="evidence" value="ECO:0007669"/>
    <property type="project" value="InterPro"/>
</dbReference>
<sequence>MKKIIEINESDYIKLFLDNIVIKRDVEKFVIPIDTVEVIIFENDRATITIPLINELVEKKVNIIICKNHLPNSLIIPYSGYYNNKVFQEQIKWSLEYKGKTWKKIIRLKIQRSLDTLVEKKLINAEVEEKMASYIDQVEDHDITNREGHVAKLYFKHLFGEKFIRDQKGEDRINSLLNYGYTVLLSYVARAICAKGMDNRLGVYHKSFNNNFPLACDLMEPYRFWIDQIVFKHINKKFFLFQEFKEDLFTSFNKYITYKNKKIRFKKFIDAEISEILELNKNAS</sequence>
<evidence type="ECO:0000256" key="7">
    <source>
        <dbReference type="ARBA" id="ARBA00023125"/>
    </source>
</evidence>
<evidence type="ECO:0000256" key="10">
    <source>
        <dbReference type="HAMAP-Rule" id="MF_01470"/>
    </source>
</evidence>
<evidence type="ECO:0000256" key="6">
    <source>
        <dbReference type="ARBA" id="ARBA00023118"/>
    </source>
</evidence>
<keyword evidence="5 10" id="KW-0460">Magnesium</keyword>
<dbReference type="GO" id="GO:0003677">
    <property type="term" value="F:DNA binding"/>
    <property type="evidence" value="ECO:0007669"/>
    <property type="project" value="UniProtKB-KW"/>
</dbReference>
<keyword evidence="7 10" id="KW-0238">DNA-binding</keyword>
<evidence type="ECO:0000256" key="9">
    <source>
        <dbReference type="ARBA" id="ARBA00038592"/>
    </source>
</evidence>
<dbReference type="PANTHER" id="PTHR34353">
    <property type="entry name" value="CRISPR-ASSOCIATED ENDONUCLEASE CAS1 1"/>
    <property type="match status" value="1"/>
</dbReference>
<comment type="cofactor">
    <cofactor evidence="10">
        <name>Mg(2+)</name>
        <dbReference type="ChEBI" id="CHEBI:18420"/>
    </cofactor>
    <cofactor evidence="10">
        <name>Mn(2+)</name>
        <dbReference type="ChEBI" id="CHEBI:29035"/>
    </cofactor>
</comment>
<evidence type="ECO:0000313" key="11">
    <source>
        <dbReference type="EMBL" id="EXU61309.1"/>
    </source>
</evidence>
<keyword evidence="8 10" id="KW-0464">Manganese</keyword>
<evidence type="ECO:0000256" key="2">
    <source>
        <dbReference type="ARBA" id="ARBA00022723"/>
    </source>
</evidence>
<evidence type="ECO:0000256" key="5">
    <source>
        <dbReference type="ARBA" id="ARBA00022842"/>
    </source>
</evidence>
<comment type="subunit">
    <text evidence="9 10">Homodimer, forms a heterotetramer with a Cas2 homodimer.</text>
</comment>
<protein>
    <recommendedName>
        <fullName evidence="10">CRISPR-associated endonuclease Cas1</fullName>
        <ecNumber evidence="10">3.1.-.-</ecNumber>
    </recommendedName>
</protein>
<dbReference type="Proteomes" id="UP000020977">
    <property type="component" value="Unassembled WGS sequence"/>
</dbReference>
<name>A0A014L7A3_9BACT</name>
<dbReference type="Pfam" id="PF01867">
    <property type="entry name" value="Cas_Cas1"/>
    <property type="match status" value="1"/>
</dbReference>
<dbReference type="InterPro" id="IPR019855">
    <property type="entry name" value="CRISPR-assoc_Cas1_NMENI"/>
</dbReference>
<dbReference type="EMBL" id="JFAD01000012">
    <property type="protein sequence ID" value="EXU61309.1"/>
    <property type="molecule type" value="Genomic_DNA"/>
</dbReference>
<keyword evidence="6 10" id="KW-0051">Antiviral defense</keyword>
<keyword evidence="1 10" id="KW-0540">Nuclease</keyword>
<dbReference type="STRING" id="1188239.MOVI_1810"/>
<feature type="binding site" evidence="10">
    <location>
        <position position="205"/>
    </location>
    <ligand>
        <name>Mn(2+)</name>
        <dbReference type="ChEBI" id="CHEBI:29035"/>
    </ligand>
</feature>
<dbReference type="NCBIfam" id="TIGR03639">
    <property type="entry name" value="cas1_NMENI"/>
    <property type="match status" value="1"/>
</dbReference>
<organism evidence="11 12">
    <name type="scientific">Mesomycoplasma ovipneumoniae 14811</name>
    <dbReference type="NCBI Taxonomy" id="1188239"/>
    <lineage>
        <taxon>Bacteria</taxon>
        <taxon>Bacillati</taxon>
        <taxon>Mycoplasmatota</taxon>
        <taxon>Mycoplasmoidales</taxon>
        <taxon>Metamycoplasmataceae</taxon>
        <taxon>Mesomycoplasma</taxon>
    </lineage>
</organism>
<dbReference type="AlphaFoldDB" id="A0A014L7A3"/>
<evidence type="ECO:0000256" key="3">
    <source>
        <dbReference type="ARBA" id="ARBA00022759"/>
    </source>
</evidence>
<evidence type="ECO:0000313" key="12">
    <source>
        <dbReference type="Proteomes" id="UP000020977"/>
    </source>
</evidence>
<proteinExistence type="inferred from homology"/>
<accession>A0A014L7A3</accession>
<evidence type="ECO:0000256" key="4">
    <source>
        <dbReference type="ARBA" id="ARBA00022801"/>
    </source>
</evidence>
<feature type="binding site" evidence="10">
    <location>
        <position position="220"/>
    </location>
    <ligand>
        <name>Mn(2+)</name>
        <dbReference type="ChEBI" id="CHEBI:29035"/>
    </ligand>
</feature>
<dbReference type="GO" id="GO:0043571">
    <property type="term" value="P:maintenance of CRISPR repeat elements"/>
    <property type="evidence" value="ECO:0007669"/>
    <property type="project" value="UniProtKB-UniRule"/>
</dbReference>
<dbReference type="HAMAP" id="MF_01470">
    <property type="entry name" value="Cas1"/>
    <property type="match status" value="1"/>
</dbReference>
<dbReference type="GO" id="GO:0051607">
    <property type="term" value="P:defense response to virus"/>
    <property type="evidence" value="ECO:0007669"/>
    <property type="project" value="UniProtKB-UniRule"/>
</dbReference>
<dbReference type="eggNOG" id="COG1518">
    <property type="taxonomic scope" value="Bacteria"/>
</dbReference>
<comment type="caution">
    <text evidence="11">The sequence shown here is derived from an EMBL/GenBank/DDBJ whole genome shotgun (WGS) entry which is preliminary data.</text>
</comment>
<comment type="function">
    <text evidence="10">CRISPR (clustered regularly interspaced short palindromic repeat), is an adaptive immune system that provides protection against mobile genetic elements (viruses, transposable elements and conjugative plasmids). CRISPR clusters contain spacers, sequences complementary to antecedent mobile elements, and target invading nucleic acids. CRISPR clusters are transcribed and processed into CRISPR RNA (crRNA). Acts as a dsDNA endonuclease. Involved in the integration of spacer DNA into the CRISPR cassette.</text>
</comment>
<reference evidence="11 12" key="1">
    <citation type="submission" date="2014-03" db="EMBL/GenBank/DDBJ databases">
        <title>Genome sequence of Mycoplasma ovipneumoniae strain 14811.</title>
        <authorList>
            <person name="Sirand-Pugnet P."/>
            <person name="Breton M."/>
            <person name="Dordet-Frisoni E."/>
            <person name="Baranowski E."/>
            <person name="Barre A."/>
            <person name="Couture C."/>
            <person name="Dupuy V."/>
            <person name="Gaurivaud P."/>
            <person name="Jacob D."/>
            <person name="Lemaitre C."/>
            <person name="Manso-Silvan L."/>
            <person name="Nikolski M."/>
            <person name="Nouvel L.-X."/>
            <person name="Poumarat F."/>
            <person name="Tardy F."/>
            <person name="Thebault P."/>
            <person name="Theil S."/>
            <person name="Citti C."/>
            <person name="Thiaucourt F."/>
            <person name="Blanchard A."/>
        </authorList>
    </citation>
    <scope>NUCLEOTIDE SEQUENCE [LARGE SCALE GENOMIC DNA]</scope>
    <source>
        <strain evidence="11 12">14811</strain>
    </source>
</reference>
<dbReference type="InterPro" id="IPR042206">
    <property type="entry name" value="CRISPR-assoc_Cas1_C"/>
</dbReference>
<dbReference type="GO" id="GO:0016787">
    <property type="term" value="F:hydrolase activity"/>
    <property type="evidence" value="ECO:0007669"/>
    <property type="project" value="UniProtKB-KW"/>
</dbReference>
<gene>
    <name evidence="10 11" type="primary">cas1</name>
    <name evidence="11" type="ORF">MOVI_1810</name>
</gene>
<dbReference type="InterPro" id="IPR050646">
    <property type="entry name" value="Cas1"/>
</dbReference>
<dbReference type="EC" id="3.1.-.-" evidence="10"/>
<evidence type="ECO:0000256" key="1">
    <source>
        <dbReference type="ARBA" id="ARBA00022722"/>
    </source>
</evidence>
<dbReference type="RefSeq" id="WP_044284036.1">
    <property type="nucleotide sequence ID" value="NZ_JFAD01000012.1"/>
</dbReference>
<dbReference type="GO" id="GO:0046872">
    <property type="term" value="F:metal ion binding"/>
    <property type="evidence" value="ECO:0007669"/>
    <property type="project" value="UniProtKB-UniRule"/>
</dbReference>
<keyword evidence="2 10" id="KW-0479">Metal-binding</keyword>
<evidence type="ECO:0000256" key="8">
    <source>
        <dbReference type="ARBA" id="ARBA00023211"/>
    </source>
</evidence>
<keyword evidence="3 10" id="KW-0255">Endonuclease</keyword>
<feature type="binding site" evidence="10">
    <location>
        <position position="147"/>
    </location>
    <ligand>
        <name>Mn(2+)</name>
        <dbReference type="ChEBI" id="CHEBI:29035"/>
    </ligand>
</feature>
<keyword evidence="4 10" id="KW-0378">Hydrolase</keyword>
<dbReference type="InterPro" id="IPR002729">
    <property type="entry name" value="CRISPR-assoc_Cas1"/>
</dbReference>
<dbReference type="PANTHER" id="PTHR34353:SF2">
    <property type="entry name" value="CRISPR-ASSOCIATED ENDONUCLEASE CAS1 1"/>
    <property type="match status" value="1"/>
</dbReference>
<dbReference type="NCBIfam" id="TIGR00287">
    <property type="entry name" value="cas1"/>
    <property type="match status" value="1"/>
</dbReference>
<dbReference type="Gene3D" id="1.20.120.920">
    <property type="entry name" value="CRISPR-associated endonuclease Cas1, C-terminal domain"/>
    <property type="match status" value="1"/>
</dbReference>
<comment type="similarity">
    <text evidence="10">Belongs to the CRISPR-associated endonuclease Cas1 family.</text>
</comment>